<gene>
    <name evidence="1" type="ORF">LTR16_011371</name>
</gene>
<proteinExistence type="predicted"/>
<comment type="caution">
    <text evidence="1">The sequence shown here is derived from an EMBL/GenBank/DDBJ whole genome shotgun (WGS) entry which is preliminary data.</text>
</comment>
<organism evidence="1 2">
    <name type="scientific">Cryomyces antarcticus</name>
    <dbReference type="NCBI Taxonomy" id="329879"/>
    <lineage>
        <taxon>Eukaryota</taxon>
        <taxon>Fungi</taxon>
        <taxon>Dikarya</taxon>
        <taxon>Ascomycota</taxon>
        <taxon>Pezizomycotina</taxon>
        <taxon>Dothideomycetes</taxon>
        <taxon>Dothideomycetes incertae sedis</taxon>
        <taxon>Cryomyces</taxon>
    </lineage>
</organism>
<evidence type="ECO:0000313" key="2">
    <source>
        <dbReference type="Proteomes" id="UP001357485"/>
    </source>
</evidence>
<accession>A0ABR0LSG7</accession>
<feature type="non-terminal residue" evidence="1">
    <location>
        <position position="1"/>
    </location>
</feature>
<sequence>CSAGEKKLSNPVVPAPIANPQMALPTLVNVAPQRLEALLAVVLARHAPPPVVVALVVRQQILRHGHNGGANATDCGVAGYDLVRAREQPLLVPLRARARLPRHAAEVAELGVADAPARSLAYCLVEG</sequence>
<evidence type="ECO:0000313" key="1">
    <source>
        <dbReference type="EMBL" id="KAK5239909.1"/>
    </source>
</evidence>
<protein>
    <submittedName>
        <fullName evidence="1">Uncharacterized protein</fullName>
    </submittedName>
</protein>
<reference evidence="1 2" key="1">
    <citation type="submission" date="2023-08" db="EMBL/GenBank/DDBJ databases">
        <title>Black Yeasts Isolated from many extreme environments.</title>
        <authorList>
            <person name="Coleine C."/>
            <person name="Stajich J.E."/>
            <person name="Selbmann L."/>
        </authorList>
    </citation>
    <scope>NUCLEOTIDE SEQUENCE [LARGE SCALE GENOMIC DNA]</scope>
    <source>
        <strain evidence="1 2">CCFEE 536</strain>
    </source>
</reference>
<name>A0ABR0LSG7_9PEZI</name>
<dbReference type="EMBL" id="JAVRRA010011707">
    <property type="protein sequence ID" value="KAK5239909.1"/>
    <property type="molecule type" value="Genomic_DNA"/>
</dbReference>
<dbReference type="Proteomes" id="UP001357485">
    <property type="component" value="Unassembled WGS sequence"/>
</dbReference>
<keyword evidence="2" id="KW-1185">Reference proteome</keyword>